<evidence type="ECO:0000256" key="1">
    <source>
        <dbReference type="ARBA" id="ARBA00022649"/>
    </source>
</evidence>
<gene>
    <name evidence="2" type="ORF">SAMN05421636_1275</name>
</gene>
<dbReference type="InterPro" id="IPR007712">
    <property type="entry name" value="RelE/ParE_toxin"/>
</dbReference>
<reference evidence="2 3" key="1">
    <citation type="submission" date="2016-10" db="EMBL/GenBank/DDBJ databases">
        <authorList>
            <person name="de Groot N.N."/>
        </authorList>
    </citation>
    <scope>NUCLEOTIDE SEQUENCE [LARGE SCALE GENOMIC DNA]</scope>
    <source>
        <strain evidence="2 3">DSM 23421</strain>
    </source>
</reference>
<organism evidence="2 3">
    <name type="scientific">Pricia antarctica</name>
    <dbReference type="NCBI Taxonomy" id="641691"/>
    <lineage>
        <taxon>Bacteria</taxon>
        <taxon>Pseudomonadati</taxon>
        <taxon>Bacteroidota</taxon>
        <taxon>Flavobacteriia</taxon>
        <taxon>Flavobacteriales</taxon>
        <taxon>Flavobacteriaceae</taxon>
        <taxon>Pricia</taxon>
    </lineage>
</organism>
<protein>
    <submittedName>
        <fullName evidence="2">Toxin ParE1/3/4</fullName>
    </submittedName>
</protein>
<dbReference type="AlphaFoldDB" id="A0A1G7JH87"/>
<evidence type="ECO:0000313" key="2">
    <source>
        <dbReference type="EMBL" id="SDF24144.1"/>
    </source>
</evidence>
<dbReference type="InterPro" id="IPR035093">
    <property type="entry name" value="RelE/ParE_toxin_dom_sf"/>
</dbReference>
<proteinExistence type="predicted"/>
<name>A0A1G7JH87_9FLAO</name>
<keyword evidence="3" id="KW-1185">Reference proteome</keyword>
<dbReference type="Proteomes" id="UP000199109">
    <property type="component" value="Unassembled WGS sequence"/>
</dbReference>
<accession>A0A1G7JH87</accession>
<dbReference type="OrthoDB" id="516834at2"/>
<dbReference type="SUPFAM" id="SSF143011">
    <property type="entry name" value="RelE-like"/>
    <property type="match status" value="1"/>
</dbReference>
<dbReference type="STRING" id="641691.SAMN05421636_1275"/>
<dbReference type="Pfam" id="PF05016">
    <property type="entry name" value="ParE_toxin"/>
    <property type="match status" value="1"/>
</dbReference>
<sequence>MNKYRLSNQAKEDLIRIHRYGAKKFGMAQADKYFDAFFEYFDIIALRPYSFESVEYLKEGYRRCVCGSDSIYYRINDNIVEIMAIVGRQDLNNIL</sequence>
<dbReference type="EMBL" id="FNAO01000027">
    <property type="protein sequence ID" value="SDF24144.1"/>
    <property type="molecule type" value="Genomic_DNA"/>
</dbReference>
<evidence type="ECO:0000313" key="3">
    <source>
        <dbReference type="Proteomes" id="UP000199109"/>
    </source>
</evidence>
<dbReference type="Gene3D" id="3.30.2310.20">
    <property type="entry name" value="RelE-like"/>
    <property type="match status" value="1"/>
</dbReference>
<keyword evidence="1" id="KW-1277">Toxin-antitoxin system</keyword>
<dbReference type="RefSeq" id="WP_091874436.1">
    <property type="nucleotide sequence ID" value="NZ_FNAO01000027.1"/>
</dbReference>